<protein>
    <submittedName>
        <fullName evidence="4 5">Uncharacterized protein LOC106458725</fullName>
    </submittedName>
</protein>
<gene>
    <name evidence="4 5" type="primary">LOC106458725</name>
</gene>
<dbReference type="PROSITE" id="PS51076">
    <property type="entry name" value="MH2"/>
    <property type="match status" value="1"/>
</dbReference>
<evidence type="ECO:0000313" key="5">
    <source>
        <dbReference type="RefSeq" id="XP_022240711.1"/>
    </source>
</evidence>
<dbReference type="SMART" id="SM00524">
    <property type="entry name" value="DWB"/>
    <property type="match status" value="1"/>
</dbReference>
<dbReference type="InterPro" id="IPR017855">
    <property type="entry name" value="SMAD-like_dom_sf"/>
</dbReference>
<dbReference type="Pfam" id="PF03166">
    <property type="entry name" value="MH2"/>
    <property type="match status" value="1"/>
</dbReference>
<feature type="region of interest" description="Disordered" evidence="1">
    <location>
        <begin position="252"/>
        <end position="299"/>
    </location>
</feature>
<dbReference type="RefSeq" id="XP_022240711.1">
    <property type="nucleotide sequence ID" value="XM_022385003.1"/>
</dbReference>
<organism evidence="3 5">
    <name type="scientific">Limulus polyphemus</name>
    <name type="common">Atlantic horseshoe crab</name>
    <dbReference type="NCBI Taxonomy" id="6850"/>
    <lineage>
        <taxon>Eukaryota</taxon>
        <taxon>Metazoa</taxon>
        <taxon>Ecdysozoa</taxon>
        <taxon>Arthropoda</taxon>
        <taxon>Chelicerata</taxon>
        <taxon>Merostomata</taxon>
        <taxon>Xiphosura</taxon>
        <taxon>Limulidae</taxon>
        <taxon>Limulus</taxon>
    </lineage>
</organism>
<keyword evidence="3" id="KW-1185">Reference proteome</keyword>
<sequence length="406" mass="46978">MISRRKILSRSRDDLTSDFGVEEEEDVWYQKDKLFKDHIQEVLNKWDQIDDEIWAKVICMERNRRVAKAYARTPVLTVNGSDDGFDGYRIGLCGFDNPMRDSETDEVKRHIGNGVKFKMDDGGNIMMKRVSKCNIYVKEFSNAETSISSDIIKNKGQLELEKAVKLFDMKKFQNNVSREIRRAYPDRRKLESQCISALAFVKDSSEILECPCWVMIINIVALDMLKSKLPLISKKQSVPNLTAVFDRPRLPVPEEDPYSVPHPGMSSRSSNTPRDKPPKLPPRDSSHVSLPKPDYDDEKQVEAFRLPPVQSFSRNKKSEYPDDPYYCGLRARVPNFAKHDQDHIKKTHSAGYLGLLRSQERTSFSSTLGPEELISNEEEYKRIYSRLRAPPHHHYPPKEMHVGQWE</sequence>
<dbReference type="InterPro" id="IPR001132">
    <property type="entry name" value="SMAD_dom_Dwarfin-type"/>
</dbReference>
<dbReference type="SUPFAM" id="SSF49879">
    <property type="entry name" value="SMAD/FHA domain"/>
    <property type="match status" value="1"/>
</dbReference>
<dbReference type="GeneID" id="106458725"/>
<dbReference type="RefSeq" id="XP_022240710.1">
    <property type="nucleotide sequence ID" value="XM_022385002.1"/>
</dbReference>
<feature type="domain" description="MH2" evidence="2">
    <location>
        <begin position="54"/>
        <end position="245"/>
    </location>
</feature>
<evidence type="ECO:0000313" key="3">
    <source>
        <dbReference type="Proteomes" id="UP000694941"/>
    </source>
</evidence>
<dbReference type="Gene3D" id="2.60.200.10">
    <property type="match status" value="1"/>
</dbReference>
<accession>A0ABM1SAQ6</accession>
<dbReference type="PANTHER" id="PTHR22742">
    <property type="entry name" value="EXPANSION, ISOFORM A-RELATED"/>
    <property type="match status" value="1"/>
</dbReference>
<evidence type="ECO:0000313" key="4">
    <source>
        <dbReference type="RefSeq" id="XP_022240710.1"/>
    </source>
</evidence>
<proteinExistence type="predicted"/>
<evidence type="ECO:0000259" key="2">
    <source>
        <dbReference type="PROSITE" id="PS51076"/>
    </source>
</evidence>
<feature type="compositionally biased region" description="Basic and acidic residues" evidence="1">
    <location>
        <begin position="273"/>
        <end position="286"/>
    </location>
</feature>
<dbReference type="Proteomes" id="UP000694941">
    <property type="component" value="Unplaced"/>
</dbReference>
<name>A0ABM1SAQ6_LIMPO</name>
<dbReference type="InterPro" id="IPR008984">
    <property type="entry name" value="SMAD_FHA_dom_sf"/>
</dbReference>
<evidence type="ECO:0000256" key="1">
    <source>
        <dbReference type="SAM" id="MobiDB-lite"/>
    </source>
</evidence>
<reference evidence="4 5" key="1">
    <citation type="submission" date="2025-05" db="UniProtKB">
        <authorList>
            <consortium name="RefSeq"/>
        </authorList>
    </citation>
    <scope>IDENTIFICATION</scope>
    <source>
        <tissue evidence="4 5">Muscle</tissue>
    </source>
</reference>
<dbReference type="PANTHER" id="PTHR22742:SF2">
    <property type="entry name" value="EXPANSION, ISOFORM A-RELATED"/>
    <property type="match status" value="1"/>
</dbReference>